<evidence type="ECO:0000313" key="8">
    <source>
        <dbReference type="Proteomes" id="UP001524587"/>
    </source>
</evidence>
<dbReference type="CDD" id="cd01005">
    <property type="entry name" value="PBP2_CysP"/>
    <property type="match status" value="1"/>
</dbReference>
<reference evidence="7 8" key="1">
    <citation type="submission" date="2022-06" db="EMBL/GenBank/DDBJ databases">
        <title>Endosaccharibacter gen. nov., sp. nov., endophytic bacteria isolated from sugarcane.</title>
        <authorList>
            <person name="Pitiwittayakul N."/>
            <person name="Yukphan P."/>
            <person name="Charoenyingcharoen P."/>
            <person name="Tanasupawat S."/>
        </authorList>
    </citation>
    <scope>NUCLEOTIDE SEQUENCE [LARGE SCALE GENOMIC DNA]</scope>
    <source>
        <strain evidence="7 8">KSS8</strain>
    </source>
</reference>
<gene>
    <name evidence="7" type="ORF">NFI95_06945</name>
</gene>
<keyword evidence="4 6" id="KW-0732">Signal</keyword>
<evidence type="ECO:0000256" key="6">
    <source>
        <dbReference type="SAM" id="SignalP"/>
    </source>
</evidence>
<evidence type="ECO:0000256" key="5">
    <source>
        <dbReference type="ARBA" id="ARBA00022764"/>
    </source>
</evidence>
<evidence type="ECO:0000256" key="1">
    <source>
        <dbReference type="ARBA" id="ARBA00004418"/>
    </source>
</evidence>
<proteinExistence type="inferred from homology"/>
<dbReference type="EMBL" id="JAMSKV010000004">
    <property type="protein sequence ID" value="MCQ8278183.1"/>
    <property type="molecule type" value="Genomic_DNA"/>
</dbReference>
<dbReference type="Pfam" id="PF13531">
    <property type="entry name" value="SBP_bac_11"/>
    <property type="match status" value="1"/>
</dbReference>
<accession>A0ABT1W600</accession>
<evidence type="ECO:0000256" key="4">
    <source>
        <dbReference type="ARBA" id="ARBA00022729"/>
    </source>
</evidence>
<protein>
    <submittedName>
        <fullName evidence="7">Sulfate ABC transporter substrate-binding protein</fullName>
    </submittedName>
</protein>
<sequence>MTHRLRPLLGPLMASAIGCLLPGLAVAQTALLNVSYDPTRELYKEVDASFANWWKTQPGGGSVSIRTSHGGSGAQSRAVLDGLQADVVTLGIESDIDVLADKGLVAKNWTEQLPNHAVPYTSTIVFLVRHGNPKQIHDWGDLVRDGVQVITPNPKTSSGGRWSYIAAWLWALHQPGATENKAEAFITALYKHVPVLDTGARGSTNTFVQRGQGDVLLAWEDEALLAAHDLGAGHFDVVYPSSSVRAEPVVAVVESVAREHHTETLAKAYLGFLYSHDGQEIAARNHYRPIDPDVAKEHAGEFQPVKLFDVAELGGWRAVQAKHFDQDGVFDRISGGGR</sequence>
<feature type="signal peptide" evidence="6">
    <location>
        <begin position="1"/>
        <end position="27"/>
    </location>
</feature>
<keyword evidence="8" id="KW-1185">Reference proteome</keyword>
<dbReference type="SUPFAM" id="SSF53850">
    <property type="entry name" value="Periplasmic binding protein-like II"/>
    <property type="match status" value="1"/>
</dbReference>
<keyword evidence="5" id="KW-0574">Periplasm</keyword>
<evidence type="ECO:0000313" key="7">
    <source>
        <dbReference type="EMBL" id="MCQ8278183.1"/>
    </source>
</evidence>
<keyword evidence="3" id="KW-0813">Transport</keyword>
<dbReference type="InterPro" id="IPR005669">
    <property type="entry name" value="Thiosulph/SO4-bd"/>
</dbReference>
<organism evidence="7 8">
    <name type="scientific">Endosaccharibacter trunci</name>
    <dbReference type="NCBI Taxonomy" id="2812733"/>
    <lineage>
        <taxon>Bacteria</taxon>
        <taxon>Pseudomonadati</taxon>
        <taxon>Pseudomonadota</taxon>
        <taxon>Alphaproteobacteria</taxon>
        <taxon>Acetobacterales</taxon>
        <taxon>Acetobacteraceae</taxon>
        <taxon>Endosaccharibacter</taxon>
    </lineage>
</organism>
<comment type="similarity">
    <text evidence="2">Belongs to the prokaryotic sulfate-binding protein family.</text>
</comment>
<dbReference type="Gene3D" id="3.40.190.10">
    <property type="entry name" value="Periplasmic binding protein-like II"/>
    <property type="match status" value="2"/>
</dbReference>
<dbReference type="PANTHER" id="PTHR30368">
    <property type="entry name" value="SULFATE-BINDING PROTEIN"/>
    <property type="match status" value="1"/>
</dbReference>
<dbReference type="PANTHER" id="PTHR30368:SF2">
    <property type="entry name" value="SULFATE-BINDING PROTEIN"/>
    <property type="match status" value="1"/>
</dbReference>
<evidence type="ECO:0000256" key="2">
    <source>
        <dbReference type="ARBA" id="ARBA00006099"/>
    </source>
</evidence>
<feature type="chain" id="PRO_5045484605" evidence="6">
    <location>
        <begin position="28"/>
        <end position="338"/>
    </location>
</feature>
<evidence type="ECO:0000256" key="3">
    <source>
        <dbReference type="ARBA" id="ARBA00022448"/>
    </source>
</evidence>
<dbReference type="NCBIfam" id="NF008022">
    <property type="entry name" value="PRK10752.1"/>
    <property type="match status" value="1"/>
</dbReference>
<dbReference type="PROSITE" id="PS51257">
    <property type="entry name" value="PROKAR_LIPOPROTEIN"/>
    <property type="match status" value="1"/>
</dbReference>
<comment type="caution">
    <text evidence="7">The sequence shown here is derived from an EMBL/GenBank/DDBJ whole genome shotgun (WGS) entry which is preliminary data.</text>
</comment>
<comment type="subcellular location">
    <subcellularLocation>
        <location evidence="1">Periplasm</location>
    </subcellularLocation>
</comment>
<name>A0ABT1W600_9PROT</name>
<dbReference type="Proteomes" id="UP001524587">
    <property type="component" value="Unassembled WGS sequence"/>
</dbReference>
<dbReference type="NCBIfam" id="TIGR00971">
    <property type="entry name" value="3a0106s03"/>
    <property type="match status" value="1"/>
</dbReference>